<reference evidence="1 2" key="1">
    <citation type="submission" date="2018-06" db="EMBL/GenBank/DDBJ databases">
        <title>Carbapenemase-producing Enterobacteriaceae present in wastewater treatment plant effluent and nearby surface waters in the US.</title>
        <authorList>
            <person name="Mathys D.A."/>
            <person name="Mollenkopf D.F."/>
            <person name="Feicht S.M."/>
            <person name="Adams R.J."/>
            <person name="Albers A.L."/>
            <person name="Grooters S.V."/>
            <person name="Stuever D.M."/>
            <person name="Daniels J.B."/>
            <person name="Wittum T.E."/>
        </authorList>
    </citation>
    <scope>NUCLEOTIDE SEQUENCE [LARGE SCALE GENOMIC DNA]</scope>
    <source>
        <strain evidence="1 2">GEO_23_Down_A</strain>
    </source>
</reference>
<protein>
    <submittedName>
        <fullName evidence="1">Uncharacterized protein</fullName>
    </submittedName>
</protein>
<evidence type="ECO:0000313" key="2">
    <source>
        <dbReference type="Proteomes" id="UP000289016"/>
    </source>
</evidence>
<dbReference type="AlphaFoldDB" id="A0AB37VMK6"/>
<comment type="caution">
    <text evidence="1">The sequence shown here is derived from an EMBL/GenBank/DDBJ whole genome shotgun (WGS) entry which is preliminary data.</text>
</comment>
<dbReference type="Proteomes" id="UP000289016">
    <property type="component" value="Unassembled WGS sequence"/>
</dbReference>
<name>A0AB37VMK6_ENTCL</name>
<sequence>MQKDFKFEMKADASTPNVTAQELMAIKSALGFILAKLPSDAQSDVIQNLINIPDSKTKDLATLLNQFRNLHSPD</sequence>
<accession>A0AB37VMK6</accession>
<gene>
    <name evidence="1" type="ORF">DN595_04410</name>
</gene>
<proteinExistence type="predicted"/>
<organism evidence="1 2">
    <name type="scientific">Enterobacter cloacae</name>
    <dbReference type="NCBI Taxonomy" id="550"/>
    <lineage>
        <taxon>Bacteria</taxon>
        <taxon>Pseudomonadati</taxon>
        <taxon>Pseudomonadota</taxon>
        <taxon>Gammaproteobacteria</taxon>
        <taxon>Enterobacterales</taxon>
        <taxon>Enterobacteriaceae</taxon>
        <taxon>Enterobacter</taxon>
        <taxon>Enterobacter cloacae complex</taxon>
    </lineage>
</organism>
<evidence type="ECO:0000313" key="1">
    <source>
        <dbReference type="EMBL" id="RWT83476.1"/>
    </source>
</evidence>
<dbReference type="RefSeq" id="WP_128338861.1">
    <property type="nucleotide sequence ID" value="NZ_QKPI01000006.1"/>
</dbReference>
<dbReference type="EMBL" id="QKPI01000006">
    <property type="protein sequence ID" value="RWT83476.1"/>
    <property type="molecule type" value="Genomic_DNA"/>
</dbReference>